<name>A0A1Y2AL82_9FUNG</name>
<dbReference type="Pfam" id="PF20238">
    <property type="entry name" value="BIM1-like_dom"/>
    <property type="match status" value="1"/>
</dbReference>
<proteinExistence type="predicted"/>
<accession>A0A1Y2AL82</accession>
<gene>
    <name evidence="10" type="ORF">BCR33DRAFT_728143</name>
</gene>
<feature type="domain" description="Copper acquisition factor BIM1-like" evidence="9">
    <location>
        <begin position="17"/>
        <end position="148"/>
    </location>
</feature>
<dbReference type="PANTHER" id="PTHR34992">
    <property type="entry name" value="HYPHAL ANASTAMOSIS-7 PROTEIN"/>
    <property type="match status" value="1"/>
</dbReference>
<evidence type="ECO:0000256" key="4">
    <source>
        <dbReference type="ARBA" id="ARBA00023136"/>
    </source>
</evidence>
<dbReference type="Proteomes" id="UP000193642">
    <property type="component" value="Unassembled WGS sequence"/>
</dbReference>
<keyword evidence="3 8" id="KW-0732">Signal</keyword>
<dbReference type="InterPro" id="IPR046936">
    <property type="entry name" value="BIM1-like"/>
</dbReference>
<dbReference type="CDD" id="cd21176">
    <property type="entry name" value="LPMO_auxiliary-like"/>
    <property type="match status" value="1"/>
</dbReference>
<keyword evidence="6" id="KW-0449">Lipoprotein</keyword>
<dbReference type="OrthoDB" id="2137276at2759"/>
<evidence type="ECO:0000259" key="9">
    <source>
        <dbReference type="Pfam" id="PF20238"/>
    </source>
</evidence>
<reference evidence="10 11" key="1">
    <citation type="submission" date="2016-07" db="EMBL/GenBank/DDBJ databases">
        <title>Pervasive Adenine N6-methylation of Active Genes in Fungi.</title>
        <authorList>
            <consortium name="DOE Joint Genome Institute"/>
            <person name="Mondo S.J."/>
            <person name="Dannebaum R.O."/>
            <person name="Kuo R.C."/>
            <person name="Labutti K."/>
            <person name="Haridas S."/>
            <person name="Kuo A."/>
            <person name="Salamov A."/>
            <person name="Ahrendt S.R."/>
            <person name="Lipzen A."/>
            <person name="Sullivan W."/>
            <person name="Andreopoulos W.B."/>
            <person name="Clum A."/>
            <person name="Lindquist E."/>
            <person name="Daum C."/>
            <person name="Ramamoorthy G.K."/>
            <person name="Gryganskyi A."/>
            <person name="Culley D."/>
            <person name="Magnuson J.K."/>
            <person name="James T.Y."/>
            <person name="O'Malley M.A."/>
            <person name="Stajich J.E."/>
            <person name="Spatafora J.W."/>
            <person name="Visel A."/>
            <person name="Grigoriev I.V."/>
        </authorList>
    </citation>
    <scope>NUCLEOTIDE SEQUENCE [LARGE SCALE GENOMIC DNA]</scope>
    <source>
        <strain evidence="10 11">JEL800</strain>
    </source>
</reference>
<evidence type="ECO:0000256" key="3">
    <source>
        <dbReference type="ARBA" id="ARBA00022729"/>
    </source>
</evidence>
<dbReference type="STRING" id="329046.A0A1Y2AL82"/>
<dbReference type="AlphaFoldDB" id="A0A1Y2AL82"/>
<comment type="subcellular location">
    <subcellularLocation>
        <location evidence="1">Cell membrane</location>
    </subcellularLocation>
    <subcellularLocation>
        <location evidence="7">Endomembrane system</location>
        <topology evidence="7">Lipid-anchor</topology>
    </subcellularLocation>
</comment>
<dbReference type="GO" id="GO:0012505">
    <property type="term" value="C:endomembrane system"/>
    <property type="evidence" value="ECO:0007669"/>
    <property type="project" value="UniProtKB-SubCell"/>
</dbReference>
<feature type="chain" id="PRO_5012440643" description="Copper acquisition factor BIM1-like domain-containing protein" evidence="8">
    <location>
        <begin position="19"/>
        <end position="211"/>
    </location>
</feature>
<feature type="signal peptide" evidence="8">
    <location>
        <begin position="1"/>
        <end position="18"/>
    </location>
</feature>
<dbReference type="InterPro" id="IPR046530">
    <property type="entry name" value="BIM1-like_dom"/>
</dbReference>
<sequence length="211" mass="21263">MQLSSAVSLIALASTVSAHFLVGAPPSRPFDDDGELIAPCGGQALGARSQFPITGGVVSGGLYHPTGTANFSLVVSNVDPTADQFGQVPFGPGFNVKFTEGLWSTDKIDLSQIPGCVDGANVTMQVVMTTVDGTLFVCMDVTLDKTLTADPISSPVPAKAGGGSAANITATATTAKAVVPTSAVTTSAKGSNGFVSSVSATLFTTLLAFLF</sequence>
<evidence type="ECO:0000313" key="10">
    <source>
        <dbReference type="EMBL" id="ORY23254.1"/>
    </source>
</evidence>
<comment type="caution">
    <text evidence="10">The sequence shown here is derived from an EMBL/GenBank/DDBJ whole genome shotgun (WGS) entry which is preliminary data.</text>
</comment>
<keyword evidence="5" id="KW-0325">Glycoprotein</keyword>
<evidence type="ECO:0000256" key="8">
    <source>
        <dbReference type="SAM" id="SignalP"/>
    </source>
</evidence>
<evidence type="ECO:0000256" key="1">
    <source>
        <dbReference type="ARBA" id="ARBA00004236"/>
    </source>
</evidence>
<keyword evidence="4" id="KW-0472">Membrane</keyword>
<dbReference type="EMBL" id="MCGO01000163">
    <property type="protein sequence ID" value="ORY23254.1"/>
    <property type="molecule type" value="Genomic_DNA"/>
</dbReference>
<evidence type="ECO:0000256" key="7">
    <source>
        <dbReference type="ARBA" id="ARBA00037868"/>
    </source>
</evidence>
<protein>
    <recommendedName>
        <fullName evidence="9">Copper acquisition factor BIM1-like domain-containing protein</fullName>
    </recommendedName>
</protein>
<evidence type="ECO:0000256" key="2">
    <source>
        <dbReference type="ARBA" id="ARBA00022475"/>
    </source>
</evidence>
<dbReference type="GO" id="GO:0005886">
    <property type="term" value="C:plasma membrane"/>
    <property type="evidence" value="ECO:0007669"/>
    <property type="project" value="UniProtKB-SubCell"/>
</dbReference>
<evidence type="ECO:0000256" key="6">
    <source>
        <dbReference type="ARBA" id="ARBA00023288"/>
    </source>
</evidence>
<keyword evidence="2" id="KW-1003">Cell membrane</keyword>
<evidence type="ECO:0000256" key="5">
    <source>
        <dbReference type="ARBA" id="ARBA00023180"/>
    </source>
</evidence>
<evidence type="ECO:0000313" key="11">
    <source>
        <dbReference type="Proteomes" id="UP000193642"/>
    </source>
</evidence>
<organism evidence="10 11">
    <name type="scientific">Rhizoclosmatium globosum</name>
    <dbReference type="NCBI Taxonomy" id="329046"/>
    <lineage>
        <taxon>Eukaryota</taxon>
        <taxon>Fungi</taxon>
        <taxon>Fungi incertae sedis</taxon>
        <taxon>Chytridiomycota</taxon>
        <taxon>Chytridiomycota incertae sedis</taxon>
        <taxon>Chytridiomycetes</taxon>
        <taxon>Chytridiales</taxon>
        <taxon>Chytriomycetaceae</taxon>
        <taxon>Rhizoclosmatium</taxon>
    </lineage>
</organism>
<keyword evidence="11" id="KW-1185">Reference proteome</keyword>